<dbReference type="EMBL" id="CAJVCH010527734">
    <property type="protein sequence ID" value="CAG7822875.1"/>
    <property type="molecule type" value="Genomic_DNA"/>
</dbReference>
<evidence type="ECO:0000313" key="3">
    <source>
        <dbReference type="Proteomes" id="UP000708208"/>
    </source>
</evidence>
<protein>
    <submittedName>
        <fullName evidence="2">Uncharacterized protein</fullName>
    </submittedName>
</protein>
<evidence type="ECO:0000313" key="2">
    <source>
        <dbReference type="EMBL" id="CAG7822875.1"/>
    </source>
</evidence>
<sequence length="210" mass="24178">MREELKLLQQELWESLQEKQALVSDVSEKVSIIESLQNHCEELKEMLDQRKQPSKLLTPVGLIKYFHPSRSFNSSGCGTDMSINEEPLDLGIEVIDLQLQETKQALASMEETLKACEETLHSEQLSHKDTAKKLKSSEEKEIDLESRIESISKENLRLKTLLFDDNNNYSAKIWQLQASNNDLDAQRKETNFALRIALEELISVQVELKY</sequence>
<gene>
    <name evidence="2" type="ORF">AFUS01_LOCUS33122</name>
</gene>
<dbReference type="AlphaFoldDB" id="A0A8J2LII3"/>
<organism evidence="2 3">
    <name type="scientific">Allacma fusca</name>
    <dbReference type="NCBI Taxonomy" id="39272"/>
    <lineage>
        <taxon>Eukaryota</taxon>
        <taxon>Metazoa</taxon>
        <taxon>Ecdysozoa</taxon>
        <taxon>Arthropoda</taxon>
        <taxon>Hexapoda</taxon>
        <taxon>Collembola</taxon>
        <taxon>Symphypleona</taxon>
        <taxon>Sminthuridae</taxon>
        <taxon>Allacma</taxon>
    </lineage>
</organism>
<evidence type="ECO:0000256" key="1">
    <source>
        <dbReference type="SAM" id="Coils"/>
    </source>
</evidence>
<comment type="caution">
    <text evidence="2">The sequence shown here is derived from an EMBL/GenBank/DDBJ whole genome shotgun (WGS) entry which is preliminary data.</text>
</comment>
<reference evidence="2" key="1">
    <citation type="submission" date="2021-06" db="EMBL/GenBank/DDBJ databases">
        <authorList>
            <person name="Hodson N. C."/>
            <person name="Mongue J. A."/>
            <person name="Jaron S. K."/>
        </authorList>
    </citation>
    <scope>NUCLEOTIDE SEQUENCE</scope>
</reference>
<keyword evidence="1" id="KW-0175">Coiled coil</keyword>
<accession>A0A8J2LII3</accession>
<feature type="non-terminal residue" evidence="2">
    <location>
        <position position="1"/>
    </location>
</feature>
<proteinExistence type="predicted"/>
<keyword evidence="3" id="KW-1185">Reference proteome</keyword>
<dbReference type="Proteomes" id="UP000708208">
    <property type="component" value="Unassembled WGS sequence"/>
</dbReference>
<feature type="coiled-coil region" evidence="1">
    <location>
        <begin position="92"/>
        <end position="154"/>
    </location>
</feature>
<name>A0A8J2LII3_9HEXA</name>